<dbReference type="Proteomes" id="UP000289238">
    <property type="component" value="Unassembled WGS sequence"/>
</dbReference>
<sequence>MNTKMKLLLQDRKVKLKLLKAQLKTSKDLICEIKAISISFQKYEQAVIEWEIEKILGQSLESIDELLKNKD</sequence>
<name>A0A4V1KQM5_9FLAO</name>
<evidence type="ECO:0000313" key="2">
    <source>
        <dbReference type="Proteomes" id="UP000289238"/>
    </source>
</evidence>
<evidence type="ECO:0000313" key="1">
    <source>
        <dbReference type="EMBL" id="RXG21932.1"/>
    </source>
</evidence>
<dbReference type="AlphaFoldDB" id="A0A4V1KQM5"/>
<proteinExistence type="predicted"/>
<protein>
    <submittedName>
        <fullName evidence="1">Uncharacterized protein</fullName>
    </submittedName>
</protein>
<dbReference type="RefSeq" id="WP_128757843.1">
    <property type="nucleotide sequence ID" value="NZ_QOVM01000004.1"/>
</dbReference>
<dbReference type="EMBL" id="QOVM01000004">
    <property type="protein sequence ID" value="RXG21932.1"/>
    <property type="molecule type" value="Genomic_DNA"/>
</dbReference>
<gene>
    <name evidence="1" type="ORF">DSM00_1996</name>
</gene>
<organism evidence="1 2">
    <name type="scientific">Leeuwenhoekiella aequorea</name>
    <dbReference type="NCBI Taxonomy" id="283736"/>
    <lineage>
        <taxon>Bacteria</taxon>
        <taxon>Pseudomonadati</taxon>
        <taxon>Bacteroidota</taxon>
        <taxon>Flavobacteriia</taxon>
        <taxon>Flavobacteriales</taxon>
        <taxon>Flavobacteriaceae</taxon>
        <taxon>Leeuwenhoekiella</taxon>
    </lineage>
</organism>
<accession>A0A4V1KQM5</accession>
<keyword evidence="2" id="KW-1185">Reference proteome</keyword>
<comment type="caution">
    <text evidence="1">The sequence shown here is derived from an EMBL/GenBank/DDBJ whole genome shotgun (WGS) entry which is preliminary data.</text>
</comment>
<reference evidence="1 2" key="1">
    <citation type="submission" date="2018-07" db="EMBL/GenBank/DDBJ databases">
        <title>Leeuwenhoekiella genomics.</title>
        <authorList>
            <person name="Tahon G."/>
            <person name="Willems A."/>
        </authorList>
    </citation>
    <scope>NUCLEOTIDE SEQUENCE [LARGE SCALE GENOMIC DNA]</scope>
    <source>
        <strain evidence="1 2">LMG 22550</strain>
    </source>
</reference>